<sequence>MKFKTISNYDPNDFSTFEKPSDFPSETDSSFYKSTEDIVSQYLVTGRLPVPDYIRENPELDVDDDDSDFDFVEPNSKSLSDYSEAEDFLSDVYSKYADKKQSKGSASSKASMAEPADSASLIQAKEEDDA</sequence>
<feature type="region of interest" description="Disordered" evidence="1">
    <location>
        <begin position="55"/>
        <end position="78"/>
    </location>
</feature>
<evidence type="ECO:0000313" key="2">
    <source>
        <dbReference type="EMBL" id="UPW36463.1"/>
    </source>
</evidence>
<feature type="compositionally biased region" description="Acidic residues" evidence="1">
    <location>
        <begin position="59"/>
        <end position="71"/>
    </location>
</feature>
<evidence type="ECO:0000256" key="1">
    <source>
        <dbReference type="SAM" id="MobiDB-lite"/>
    </source>
</evidence>
<reference evidence="2" key="1">
    <citation type="submission" date="2022-02" db="EMBL/GenBank/DDBJ databases">
        <title>Towards deciphering the DNA virus diversity associated with rodent species in the families Cricetidae and Heteromyidae.</title>
        <authorList>
            <person name="Lund M."/>
            <person name="Larsen B.B."/>
            <person name="Gryseels S."/>
            <person name="Kraberger S."/>
            <person name="Rowsey D.M."/>
            <person name="Steger L."/>
            <person name="Yule K.M."/>
            <person name="Upham N.S."/>
            <person name="Worobey M."/>
            <person name="Van Doorslaer K."/>
            <person name="Varsani A."/>
        </authorList>
    </citation>
    <scope>NUCLEOTIDE SEQUENCE</scope>
    <source>
        <strain evidence="2">UA08Rod_7382</strain>
    </source>
</reference>
<proteinExistence type="predicted"/>
<accession>A0A976N0D0</accession>
<feature type="compositionally biased region" description="Low complexity" evidence="1">
    <location>
        <begin position="103"/>
        <end position="113"/>
    </location>
</feature>
<organism evidence="2">
    <name type="scientific">Sigmofec virus UA08Rod_7382</name>
    <dbReference type="NCBI Taxonomy" id="2929246"/>
    <lineage>
        <taxon>Viruses</taxon>
        <taxon>Monodnaviria</taxon>
        <taxon>Sangervirae</taxon>
        <taxon>Phixviricota</taxon>
        <taxon>Malgrandaviricetes</taxon>
        <taxon>Petitvirales</taxon>
        <taxon>Microviridae</taxon>
    </lineage>
</organism>
<feature type="region of interest" description="Disordered" evidence="1">
    <location>
        <begin position="1"/>
        <end position="30"/>
    </location>
</feature>
<name>A0A976N0D0_9VIRU</name>
<feature type="compositionally biased region" description="Polar residues" evidence="1">
    <location>
        <begin position="1"/>
        <end position="15"/>
    </location>
</feature>
<protein>
    <submittedName>
        <fullName evidence="2">Uncharacterized protein</fullName>
    </submittedName>
</protein>
<dbReference type="EMBL" id="OM869493">
    <property type="protein sequence ID" value="UPW36463.1"/>
    <property type="molecule type" value="Genomic_DNA"/>
</dbReference>
<feature type="region of interest" description="Disordered" evidence="1">
    <location>
        <begin position="103"/>
        <end position="130"/>
    </location>
</feature>